<sequence>MKQLLCRPMLMSLLILSALIRQSLHTKRFMGGLWMATSTPRFWEKMILDLTLLPLLLIYRVHKSMKYAKLAGKFNTASYCIIRNSQRNL</sequence>
<dbReference type="AlphaFoldDB" id="A0A484LXT9"/>
<reference evidence="1 2" key="1">
    <citation type="submission" date="2018-04" db="EMBL/GenBank/DDBJ databases">
        <authorList>
            <person name="Vogel A."/>
        </authorList>
    </citation>
    <scope>NUCLEOTIDE SEQUENCE [LARGE SCALE GENOMIC DNA]</scope>
</reference>
<gene>
    <name evidence="1" type="ORF">CCAM_LOCUS22542</name>
</gene>
<organism evidence="1 2">
    <name type="scientific">Cuscuta campestris</name>
    <dbReference type="NCBI Taxonomy" id="132261"/>
    <lineage>
        <taxon>Eukaryota</taxon>
        <taxon>Viridiplantae</taxon>
        <taxon>Streptophyta</taxon>
        <taxon>Embryophyta</taxon>
        <taxon>Tracheophyta</taxon>
        <taxon>Spermatophyta</taxon>
        <taxon>Magnoliopsida</taxon>
        <taxon>eudicotyledons</taxon>
        <taxon>Gunneridae</taxon>
        <taxon>Pentapetalae</taxon>
        <taxon>asterids</taxon>
        <taxon>lamiids</taxon>
        <taxon>Solanales</taxon>
        <taxon>Convolvulaceae</taxon>
        <taxon>Cuscuteae</taxon>
        <taxon>Cuscuta</taxon>
        <taxon>Cuscuta subgen. Grammica</taxon>
        <taxon>Cuscuta sect. Cleistogrammica</taxon>
    </lineage>
</organism>
<protein>
    <submittedName>
        <fullName evidence="1">Uncharacterized protein</fullName>
    </submittedName>
</protein>
<dbReference type="Proteomes" id="UP000595140">
    <property type="component" value="Unassembled WGS sequence"/>
</dbReference>
<evidence type="ECO:0000313" key="2">
    <source>
        <dbReference type="Proteomes" id="UP000595140"/>
    </source>
</evidence>
<proteinExistence type="predicted"/>
<dbReference type="EMBL" id="OOIL02002179">
    <property type="protein sequence ID" value="VFQ80766.1"/>
    <property type="molecule type" value="Genomic_DNA"/>
</dbReference>
<keyword evidence="2" id="KW-1185">Reference proteome</keyword>
<evidence type="ECO:0000313" key="1">
    <source>
        <dbReference type="EMBL" id="VFQ80766.1"/>
    </source>
</evidence>
<accession>A0A484LXT9</accession>
<name>A0A484LXT9_9ASTE</name>